<keyword evidence="1" id="KW-0732">Signal</keyword>
<organism evidence="2">
    <name type="scientific">Rhipicephalus microplus</name>
    <name type="common">Cattle tick</name>
    <name type="synonym">Boophilus microplus</name>
    <dbReference type="NCBI Taxonomy" id="6941"/>
    <lineage>
        <taxon>Eukaryota</taxon>
        <taxon>Metazoa</taxon>
        <taxon>Ecdysozoa</taxon>
        <taxon>Arthropoda</taxon>
        <taxon>Chelicerata</taxon>
        <taxon>Arachnida</taxon>
        <taxon>Acari</taxon>
        <taxon>Parasitiformes</taxon>
        <taxon>Ixodida</taxon>
        <taxon>Ixodoidea</taxon>
        <taxon>Ixodidae</taxon>
        <taxon>Rhipicephalinae</taxon>
        <taxon>Rhipicephalus</taxon>
        <taxon>Boophilus</taxon>
    </lineage>
</organism>
<evidence type="ECO:0000256" key="1">
    <source>
        <dbReference type="SAM" id="SignalP"/>
    </source>
</evidence>
<dbReference type="AlphaFoldDB" id="A0A6M2D9Q2"/>
<proteinExistence type="predicted"/>
<feature type="chain" id="PRO_5027057144" evidence="1">
    <location>
        <begin position="26"/>
        <end position="90"/>
    </location>
</feature>
<reference evidence="2" key="1">
    <citation type="submission" date="2019-09" db="EMBL/GenBank/DDBJ databases">
        <title>Organ-specific transcriptomic study of the physiology of the cattle tick, Rhipicephalus microplus.</title>
        <authorList>
            <person name="Tirloni L."/>
            <person name="Braz G."/>
            <person name="Gandara A.C.P."/>
            <person name="Sabadin G.A."/>
            <person name="da Silva R.M."/>
            <person name="Guizzo M.G."/>
            <person name="Machado J.A."/>
            <person name="Costa E.P."/>
            <person name="Gomes H.F."/>
            <person name="Moraes J."/>
            <person name="Mota M.B.S."/>
            <person name="Mesquita R.D."/>
            <person name="Alvarenga P.H."/>
            <person name="Alves F."/>
            <person name="Seixas A."/>
            <person name="da Fonseca R.N."/>
            <person name="Fogaca A."/>
            <person name="Logullo C."/>
            <person name="Tanaka A."/>
            <person name="Daffre S."/>
            <person name="Termignoni C."/>
            <person name="Vaz I.S.Jr."/>
            <person name="Oliveira P.L."/>
            <person name="Ribeiro J.M."/>
        </authorList>
    </citation>
    <scope>NUCLEOTIDE SEQUENCE</scope>
    <source>
        <strain evidence="2">Porto Alegre</strain>
    </source>
</reference>
<dbReference type="EMBL" id="GHWJ01010296">
    <property type="protein sequence ID" value="NOV43033.1"/>
    <property type="molecule type" value="Transcribed_RNA"/>
</dbReference>
<protein>
    <submittedName>
        <fullName evidence="2">Putative secreted protein</fullName>
    </submittedName>
</protein>
<accession>A0A6M2D9Q2</accession>
<evidence type="ECO:0000313" key="2">
    <source>
        <dbReference type="EMBL" id="NOV43033.1"/>
    </source>
</evidence>
<sequence>MCRNRCCQLHVVSSIVCMLSPCGLAVSSLSVLLLSTEHKLSASQETVNPRRTAHSGLCMVHPVAPALGLSVSPLPSFDAFTPSVSVLPGA</sequence>
<name>A0A6M2D9Q2_RHIMP</name>
<feature type="signal peptide" evidence="1">
    <location>
        <begin position="1"/>
        <end position="25"/>
    </location>
</feature>